<feature type="transmembrane region" description="Helical" evidence="1">
    <location>
        <begin position="48"/>
        <end position="69"/>
    </location>
</feature>
<sequence>MKRGLYSTFDQPLFSKHQFFLVHFEMDARSVMVHSPIKQTPTAMKQRFLQAFFIVFAISSFFGGVSLAADSSPAVSKKAATSPESGKTVSKDISKPGVWSKFEMLSFTDRVVFRDTMAGLTGVGYEPLVVRKQIVEGVNYEFFCNARAVYPGTDWHPAMVLIYKPLKGNAVIKKISKIDGR</sequence>
<accession>Q8KFH9</accession>
<keyword evidence="3" id="KW-1185">Reference proteome</keyword>
<keyword evidence="1" id="KW-1133">Transmembrane helix</keyword>
<dbReference type="EnsemblBacteria" id="AAM71593">
    <property type="protein sequence ID" value="AAM71593"/>
    <property type="gene ID" value="CT0347"/>
</dbReference>
<dbReference type="eggNOG" id="ENOG50339XW">
    <property type="taxonomic scope" value="Bacteria"/>
</dbReference>
<reference evidence="2 3" key="1">
    <citation type="journal article" date="2002" name="Proc. Natl. Acad. Sci. U.S.A.">
        <title>The complete genome sequence of Chlorobium tepidum TLS, a photosynthetic, anaerobic, green-sulfur bacterium.</title>
        <authorList>
            <person name="Eisen J.A."/>
            <person name="Nelson K.E."/>
            <person name="Paulsen I.T."/>
            <person name="Heidelberg J.F."/>
            <person name="Wu M."/>
            <person name="Dodson R.J."/>
            <person name="Deboy R."/>
            <person name="Gwinn M.L."/>
            <person name="Nelson W.C."/>
            <person name="Haft D.H."/>
            <person name="Hickey E.K."/>
            <person name="Peterson J.D."/>
            <person name="Durkin A.S."/>
            <person name="Kolonay J.L."/>
            <person name="Yang F."/>
            <person name="Holt I."/>
            <person name="Umayam L.A."/>
            <person name="Mason T."/>
            <person name="Brenner M."/>
            <person name="Shea T.P."/>
            <person name="Parksey D."/>
            <person name="Nierman W.C."/>
            <person name="Feldblyum T.V."/>
            <person name="Hansen C.L."/>
            <person name="Craven M.B."/>
            <person name="Radune D."/>
            <person name="Vamathevan J."/>
            <person name="Khouri H."/>
            <person name="White O."/>
            <person name="Gruber T.M."/>
            <person name="Ketchum K.A."/>
            <person name="Venter J.C."/>
            <person name="Tettelin H."/>
            <person name="Bryant D.A."/>
            <person name="Fraser C.M."/>
        </authorList>
    </citation>
    <scope>NUCLEOTIDE SEQUENCE [LARGE SCALE GENOMIC DNA]</scope>
    <source>
        <strain evidence="3">ATCC 49652 / DSM 12025 / NBRC 103806 / TLS</strain>
    </source>
</reference>
<dbReference type="Proteomes" id="UP000001007">
    <property type="component" value="Chromosome"/>
</dbReference>
<dbReference type="EMBL" id="AE006470">
    <property type="protein sequence ID" value="AAM71593.1"/>
    <property type="molecule type" value="Genomic_DNA"/>
</dbReference>
<evidence type="ECO:0000313" key="2">
    <source>
        <dbReference type="EMBL" id="AAM71593.1"/>
    </source>
</evidence>
<dbReference type="OrthoDB" id="2051973at2"/>
<keyword evidence="1" id="KW-0812">Transmembrane</keyword>
<name>Q8KFH9_CHLTE</name>
<dbReference type="HOGENOM" id="CLU_1486551_0_0_10"/>
<evidence type="ECO:0000256" key="1">
    <source>
        <dbReference type="SAM" id="Phobius"/>
    </source>
</evidence>
<organism evidence="2 3">
    <name type="scientific">Chlorobaculum tepidum (strain ATCC 49652 / DSM 12025 / NBRC 103806 / TLS)</name>
    <name type="common">Chlorobium tepidum</name>
    <dbReference type="NCBI Taxonomy" id="194439"/>
    <lineage>
        <taxon>Bacteria</taxon>
        <taxon>Pseudomonadati</taxon>
        <taxon>Chlorobiota</taxon>
        <taxon>Chlorobiia</taxon>
        <taxon>Chlorobiales</taxon>
        <taxon>Chlorobiaceae</taxon>
        <taxon>Chlorobaculum</taxon>
    </lineage>
</organism>
<keyword evidence="1" id="KW-0472">Membrane</keyword>
<dbReference type="RefSeq" id="WP_010932039.1">
    <property type="nucleotide sequence ID" value="NC_002932.3"/>
</dbReference>
<gene>
    <name evidence="2" type="ordered locus">CT0347</name>
</gene>
<proteinExistence type="predicted"/>
<dbReference type="KEGG" id="cte:CT0347"/>
<dbReference type="STRING" id="194439.CT0347"/>
<dbReference type="AlphaFoldDB" id="Q8KFH9"/>
<evidence type="ECO:0000313" key="3">
    <source>
        <dbReference type="Proteomes" id="UP000001007"/>
    </source>
</evidence>
<protein>
    <submittedName>
        <fullName evidence="2">Uncharacterized protein</fullName>
    </submittedName>
</protein>